<sequence length="369" mass="39535">MKTEFLGLKLKNPVIVAAGPWNRDGRSLLKGISAGAGAVITETIVSDALIDVRPRIAYNGLGAQNIRLYSDIQVEGWQREMDIAKSRDSVVIASVSAHTPSELAYLAMKMEKFGADAIELGISSPMGESLEVVASDAERVYQMTKEVVRSVKIPVMVKLSQNATNISKVAKAVKSAGGAGVSAINTVRCILGVDVETAEPTLSTYGGYSGVPIRPLGLASVATIAQTVDDIQICGIGGIEDYKNALEYIMLGASAVQVGTSVMIHGFDRIQEIVSDLEQWSAKKGIKEAKSIRGMALENLKSFEEIKIEPVVSRVDTPVCQRECTACVTACIYGAIQKIEGQILLDPEKCTGCGLCTFVCPDKKFKLDW</sequence>
<gene>
    <name evidence="1" type="ORF">FRZ06_09900</name>
</gene>
<dbReference type="Proteomes" id="UP000594014">
    <property type="component" value="Chromosome"/>
</dbReference>
<dbReference type="EMBL" id="CP042469">
    <property type="protein sequence ID" value="QOX65893.1"/>
    <property type="molecule type" value="Genomic_DNA"/>
</dbReference>
<keyword evidence="2" id="KW-1185">Reference proteome</keyword>
<organism evidence="1 2">
    <name type="scientific">Anoxybacterium hadale</name>
    <dbReference type="NCBI Taxonomy" id="3408580"/>
    <lineage>
        <taxon>Bacteria</taxon>
        <taxon>Bacillati</taxon>
        <taxon>Bacillota</taxon>
        <taxon>Clostridia</taxon>
        <taxon>Peptostreptococcales</taxon>
        <taxon>Anaerovoracaceae</taxon>
        <taxon>Anoxybacterium</taxon>
    </lineage>
</organism>
<proteinExistence type="predicted"/>
<name>A0ACD1AHT5_9FIRM</name>
<evidence type="ECO:0000313" key="2">
    <source>
        <dbReference type="Proteomes" id="UP000594014"/>
    </source>
</evidence>
<protein>
    <submittedName>
        <fullName evidence="1">Uncharacterized protein</fullName>
    </submittedName>
</protein>
<accession>A0ACD1AHT5</accession>
<evidence type="ECO:0000313" key="1">
    <source>
        <dbReference type="EMBL" id="QOX65893.1"/>
    </source>
</evidence>
<reference evidence="1" key="1">
    <citation type="submission" date="2019-08" db="EMBL/GenBank/DDBJ databases">
        <title>Genome sequence of Clostridiales bacterium MT110.</title>
        <authorList>
            <person name="Cao J."/>
        </authorList>
    </citation>
    <scope>NUCLEOTIDE SEQUENCE</scope>
    <source>
        <strain evidence="1">MT110</strain>
    </source>
</reference>